<evidence type="ECO:0000256" key="7">
    <source>
        <dbReference type="ARBA" id="ARBA00022989"/>
    </source>
</evidence>
<evidence type="ECO:0000256" key="8">
    <source>
        <dbReference type="ARBA" id="ARBA00023065"/>
    </source>
</evidence>
<dbReference type="PANTHER" id="PTHR46494">
    <property type="entry name" value="CORA FAMILY METAL ION TRANSPORTER (EUROFUNG)"/>
    <property type="match status" value="1"/>
</dbReference>
<dbReference type="EMBL" id="JACOPH010000011">
    <property type="protein sequence ID" value="MBC5714888.1"/>
    <property type="molecule type" value="Genomic_DNA"/>
</dbReference>
<dbReference type="SUPFAM" id="SSF143865">
    <property type="entry name" value="CorA soluble domain-like"/>
    <property type="match status" value="1"/>
</dbReference>
<keyword evidence="7 12" id="KW-1133">Transmembrane helix</keyword>
<evidence type="ECO:0000256" key="10">
    <source>
        <dbReference type="ARBA" id="ARBA00034269"/>
    </source>
</evidence>
<keyword evidence="5 12" id="KW-0812">Transmembrane</keyword>
<reference evidence="13" key="1">
    <citation type="submission" date="2020-08" db="EMBL/GenBank/DDBJ databases">
        <title>Genome public.</title>
        <authorList>
            <person name="Liu C."/>
            <person name="Sun Q."/>
        </authorList>
    </citation>
    <scope>NUCLEOTIDE SEQUENCE</scope>
    <source>
        <strain evidence="13">BX1005</strain>
    </source>
</reference>
<evidence type="ECO:0000313" key="14">
    <source>
        <dbReference type="Proteomes" id="UP000606720"/>
    </source>
</evidence>
<keyword evidence="3" id="KW-0813">Transport</keyword>
<dbReference type="GO" id="GO:0050897">
    <property type="term" value="F:cobalt ion binding"/>
    <property type="evidence" value="ECO:0007669"/>
    <property type="project" value="TreeGrafter"/>
</dbReference>
<gene>
    <name evidence="13" type="ORF">H8S17_11880</name>
</gene>
<comment type="similarity">
    <text evidence="2">Belongs to the CorA metal ion transporter (MIT) (TC 1.A.35) family.</text>
</comment>
<keyword evidence="8" id="KW-0406">Ion transport</keyword>
<protein>
    <recommendedName>
        <fullName evidence="15">Cobalt transporter</fullName>
    </recommendedName>
</protein>
<evidence type="ECO:0000256" key="12">
    <source>
        <dbReference type="SAM" id="Phobius"/>
    </source>
</evidence>
<dbReference type="CDD" id="cd12826">
    <property type="entry name" value="EcCorA_ZntB-like_u1"/>
    <property type="match status" value="1"/>
</dbReference>
<keyword evidence="4" id="KW-1003">Cell membrane</keyword>
<dbReference type="GO" id="GO:0000287">
    <property type="term" value="F:magnesium ion binding"/>
    <property type="evidence" value="ECO:0007669"/>
    <property type="project" value="TreeGrafter"/>
</dbReference>
<evidence type="ECO:0000256" key="1">
    <source>
        <dbReference type="ARBA" id="ARBA00004651"/>
    </source>
</evidence>
<organism evidence="13 14">
    <name type="scientific">Roseburia zhanii</name>
    <dbReference type="NCBI Taxonomy" id="2763064"/>
    <lineage>
        <taxon>Bacteria</taxon>
        <taxon>Bacillati</taxon>
        <taxon>Bacillota</taxon>
        <taxon>Clostridia</taxon>
        <taxon>Lachnospirales</taxon>
        <taxon>Lachnospiraceae</taxon>
        <taxon>Roseburia</taxon>
    </lineage>
</organism>
<name>A0A923LQ60_9FIRM</name>
<evidence type="ECO:0000256" key="5">
    <source>
        <dbReference type="ARBA" id="ARBA00022692"/>
    </source>
</evidence>
<keyword evidence="14" id="KW-1185">Reference proteome</keyword>
<dbReference type="GO" id="GO:0015095">
    <property type="term" value="F:magnesium ion transmembrane transporter activity"/>
    <property type="evidence" value="ECO:0007669"/>
    <property type="project" value="TreeGrafter"/>
</dbReference>
<dbReference type="FunFam" id="1.20.58.340:FF:000004">
    <property type="entry name" value="Magnesium transport protein CorA"/>
    <property type="match status" value="1"/>
</dbReference>
<dbReference type="Pfam" id="PF01544">
    <property type="entry name" value="CorA"/>
    <property type="match status" value="1"/>
</dbReference>
<evidence type="ECO:0000256" key="3">
    <source>
        <dbReference type="ARBA" id="ARBA00022448"/>
    </source>
</evidence>
<comment type="catalytic activity">
    <reaction evidence="10">
        <text>Mg(2+)(in) = Mg(2+)(out)</text>
        <dbReference type="Rhea" id="RHEA:29827"/>
        <dbReference type="ChEBI" id="CHEBI:18420"/>
    </reaction>
</comment>
<dbReference type="AlphaFoldDB" id="A0A923LQ60"/>
<sequence>MYYHICEAGIIETDQRGFESCSAGIGIYDEEEWSRELGLREEYSLSQKEGRIFFCKIEDHASYLFGTFHIPVKKKKKRSRDFVLYILDNRYIFIEEDAFAEQTIASIAKKRSGSSYDKNAFLNDFFMALLEEDILYLAELERGIAEMEEVVLRGDTDHFNYRMLEMKKEISRLYCYYSQLADAGEILCEQHKISKIFTGRIQRLWQETQVLREYAMQVQDVYQSEIAIHQNDIMKLLAVVTTIVLPLTLVAGWYGMNFYNMPELKFQYGYPIVAGISLVIVIASLWIFKKKKFF</sequence>
<evidence type="ECO:0008006" key="15">
    <source>
        <dbReference type="Google" id="ProtNLM"/>
    </source>
</evidence>
<dbReference type="InterPro" id="IPR045863">
    <property type="entry name" value="CorA_TM1_TM2"/>
</dbReference>
<comment type="function">
    <text evidence="11">Mediates influx of magnesium ions. Alternates between open and closed states. Activated by low cytoplasmic Mg(2+) levels. Inactive when cytoplasmic Mg(2+) levels are high.</text>
</comment>
<evidence type="ECO:0000256" key="9">
    <source>
        <dbReference type="ARBA" id="ARBA00023136"/>
    </source>
</evidence>
<evidence type="ECO:0000256" key="2">
    <source>
        <dbReference type="ARBA" id="ARBA00009765"/>
    </source>
</evidence>
<evidence type="ECO:0000256" key="11">
    <source>
        <dbReference type="ARBA" id="ARBA00045497"/>
    </source>
</evidence>
<dbReference type="InterPro" id="IPR045861">
    <property type="entry name" value="CorA_cytoplasmic_dom"/>
</dbReference>
<evidence type="ECO:0000256" key="6">
    <source>
        <dbReference type="ARBA" id="ARBA00022842"/>
    </source>
</evidence>
<comment type="subcellular location">
    <subcellularLocation>
        <location evidence="1">Cell membrane</location>
        <topology evidence="1">Multi-pass membrane protein</topology>
    </subcellularLocation>
</comment>
<dbReference type="SUPFAM" id="SSF144083">
    <property type="entry name" value="Magnesium transport protein CorA, transmembrane region"/>
    <property type="match status" value="1"/>
</dbReference>
<dbReference type="Proteomes" id="UP000606720">
    <property type="component" value="Unassembled WGS sequence"/>
</dbReference>
<comment type="caution">
    <text evidence="13">The sequence shown here is derived from an EMBL/GenBank/DDBJ whole genome shotgun (WGS) entry which is preliminary data.</text>
</comment>
<keyword evidence="9 12" id="KW-0472">Membrane</keyword>
<evidence type="ECO:0000313" key="13">
    <source>
        <dbReference type="EMBL" id="MBC5714888.1"/>
    </source>
</evidence>
<proteinExistence type="inferred from homology"/>
<evidence type="ECO:0000256" key="4">
    <source>
        <dbReference type="ARBA" id="ARBA00022475"/>
    </source>
</evidence>
<feature type="transmembrane region" description="Helical" evidence="12">
    <location>
        <begin position="236"/>
        <end position="256"/>
    </location>
</feature>
<dbReference type="Gene3D" id="1.20.58.340">
    <property type="entry name" value="Magnesium transport protein CorA, transmembrane region"/>
    <property type="match status" value="2"/>
</dbReference>
<dbReference type="RefSeq" id="WP_186867473.1">
    <property type="nucleotide sequence ID" value="NZ_JACOPH010000011.1"/>
</dbReference>
<dbReference type="PANTHER" id="PTHR46494:SF1">
    <property type="entry name" value="CORA FAMILY METAL ION TRANSPORTER (EUROFUNG)"/>
    <property type="match status" value="1"/>
</dbReference>
<dbReference type="GO" id="GO:0015087">
    <property type="term" value="F:cobalt ion transmembrane transporter activity"/>
    <property type="evidence" value="ECO:0007669"/>
    <property type="project" value="TreeGrafter"/>
</dbReference>
<keyword evidence="6" id="KW-0460">Magnesium</keyword>
<feature type="transmembrane region" description="Helical" evidence="12">
    <location>
        <begin position="268"/>
        <end position="288"/>
    </location>
</feature>
<dbReference type="GO" id="GO:0005886">
    <property type="term" value="C:plasma membrane"/>
    <property type="evidence" value="ECO:0007669"/>
    <property type="project" value="UniProtKB-SubCell"/>
</dbReference>
<dbReference type="InterPro" id="IPR002523">
    <property type="entry name" value="MgTranspt_CorA/ZnTranspt_ZntB"/>
</dbReference>
<accession>A0A923LQ60</accession>